<sequence length="155" mass="16957">MLATLVAPIEGPQPDRSAYLDKMECGDCKQVNQECQIVSSGYFCRETEDTDLIDERKVAANLKHLSSCMAPGHFFLKRVEISSACCFWAPQIGCQQVKNKLRTKPCSDCATYHERGSFLDLNPMGCPCGPPEKSGAGCNGVISIVILMCAIKSMK</sequence>
<dbReference type="Proteomes" id="UP001500889">
    <property type="component" value="Chromosome O"/>
</dbReference>
<evidence type="ECO:0000313" key="2">
    <source>
        <dbReference type="Proteomes" id="UP001500889"/>
    </source>
</evidence>
<organism evidence="1 2">
    <name type="scientific">Drosophila madeirensis</name>
    <name type="common">Fruit fly</name>
    <dbReference type="NCBI Taxonomy" id="30013"/>
    <lineage>
        <taxon>Eukaryota</taxon>
        <taxon>Metazoa</taxon>
        <taxon>Ecdysozoa</taxon>
        <taxon>Arthropoda</taxon>
        <taxon>Hexapoda</taxon>
        <taxon>Insecta</taxon>
        <taxon>Pterygota</taxon>
        <taxon>Neoptera</taxon>
        <taxon>Endopterygota</taxon>
        <taxon>Diptera</taxon>
        <taxon>Brachycera</taxon>
        <taxon>Muscomorpha</taxon>
        <taxon>Ephydroidea</taxon>
        <taxon>Drosophilidae</taxon>
        <taxon>Drosophila</taxon>
        <taxon>Sophophora</taxon>
    </lineage>
</organism>
<name>A0AAU9EZB7_DROMD</name>
<protein>
    <submittedName>
        <fullName evidence="1">Uncharacterized protein</fullName>
    </submittedName>
</protein>
<dbReference type="AlphaFoldDB" id="A0AAU9EZB7"/>
<keyword evidence="2" id="KW-1185">Reference proteome</keyword>
<dbReference type="EMBL" id="AP029263">
    <property type="protein sequence ID" value="BFF91742.1"/>
    <property type="molecule type" value="Genomic_DNA"/>
</dbReference>
<proteinExistence type="predicted"/>
<evidence type="ECO:0000313" key="1">
    <source>
        <dbReference type="EMBL" id="BFF91742.1"/>
    </source>
</evidence>
<gene>
    <name evidence="1" type="ORF">DMAD_09960</name>
</gene>
<accession>A0AAU9EZB7</accession>
<reference evidence="1 2" key="1">
    <citation type="submission" date="2024-02" db="EMBL/GenBank/DDBJ databases">
        <title>A chromosome-level genome assembly of Drosophila madeirensis, a fruit fly species endemic to Madeira island.</title>
        <authorList>
            <person name="Tomihara K."/>
            <person name="Llopart A."/>
            <person name="Yamamoto D."/>
        </authorList>
    </citation>
    <scope>NUCLEOTIDE SEQUENCE [LARGE SCALE GENOMIC DNA]</scope>
    <source>
        <strain evidence="1 2">RF1</strain>
    </source>
</reference>